<protein>
    <recommendedName>
        <fullName evidence="4">Lipoprotein</fullName>
    </recommendedName>
</protein>
<keyword evidence="1" id="KW-0812">Transmembrane</keyword>
<name>A0A8T4KQ35_9ARCH</name>
<sequence>MGQKTLYVLGLALAITLILVSGCVKESGDNEKNSGADENTLIDKSTLDLLPTEADLPGWKFGDVNDTVYYGHYGSGFDSGNLVRALHDETRSITLVKVSKWASIADTRNFFNIGNAKLIDADLPEVDVSELKAECLGFRDEIASMKLLIINCIKNNFVLELLSGESAQDDFFIVEKDVFRVGNVVVEKING</sequence>
<evidence type="ECO:0008006" key="4">
    <source>
        <dbReference type="Google" id="ProtNLM"/>
    </source>
</evidence>
<feature type="transmembrane region" description="Helical" evidence="1">
    <location>
        <begin position="6"/>
        <end position="24"/>
    </location>
</feature>
<keyword evidence="1" id="KW-1133">Transmembrane helix</keyword>
<organism evidence="2 3">
    <name type="scientific">Candidatus Iainarchaeum sp</name>
    <dbReference type="NCBI Taxonomy" id="3101447"/>
    <lineage>
        <taxon>Archaea</taxon>
        <taxon>Candidatus Iainarchaeota</taxon>
        <taxon>Candidatus Iainarchaeia</taxon>
        <taxon>Candidatus Iainarchaeales</taxon>
        <taxon>Candidatus Iainarchaeaceae</taxon>
        <taxon>Candidatus Iainarchaeum</taxon>
    </lineage>
</organism>
<evidence type="ECO:0000313" key="3">
    <source>
        <dbReference type="Proteomes" id="UP000677687"/>
    </source>
</evidence>
<proteinExistence type="predicted"/>
<reference evidence="2" key="1">
    <citation type="submission" date="2021-03" db="EMBL/GenBank/DDBJ databases">
        <authorList>
            <person name="Jaffe A."/>
        </authorList>
    </citation>
    <scope>NUCLEOTIDE SEQUENCE</scope>
    <source>
        <strain evidence="2">RIFCSPHIGHO2_01_FULL_AR10_44_11</strain>
    </source>
</reference>
<reference evidence="2" key="2">
    <citation type="submission" date="2021-05" db="EMBL/GenBank/DDBJ databases">
        <title>Protein family content uncovers lineage relationships and bacterial pathway maintenance mechanisms in DPANN archaea.</title>
        <authorList>
            <person name="Castelle C.J."/>
            <person name="Meheust R."/>
            <person name="Jaffe A.L."/>
            <person name="Seitz K."/>
            <person name="Gong X."/>
            <person name="Baker B.J."/>
            <person name="Banfield J.F."/>
        </authorList>
    </citation>
    <scope>NUCLEOTIDE SEQUENCE</scope>
    <source>
        <strain evidence="2">RIFCSPHIGHO2_01_FULL_AR10_44_11</strain>
    </source>
</reference>
<dbReference type="Proteomes" id="UP000677687">
    <property type="component" value="Unassembled WGS sequence"/>
</dbReference>
<dbReference type="AlphaFoldDB" id="A0A8T4KQ35"/>
<keyword evidence="1" id="KW-0472">Membrane</keyword>
<dbReference type="EMBL" id="JAGVWD010000008">
    <property type="protein sequence ID" value="MBS3057133.1"/>
    <property type="molecule type" value="Genomic_DNA"/>
</dbReference>
<evidence type="ECO:0000313" key="2">
    <source>
        <dbReference type="EMBL" id="MBS3057133.1"/>
    </source>
</evidence>
<gene>
    <name evidence="2" type="ORF">J4415_00725</name>
</gene>
<accession>A0A8T4KQ35</accession>
<dbReference type="PROSITE" id="PS51257">
    <property type="entry name" value="PROKAR_LIPOPROTEIN"/>
    <property type="match status" value="1"/>
</dbReference>
<evidence type="ECO:0000256" key="1">
    <source>
        <dbReference type="SAM" id="Phobius"/>
    </source>
</evidence>
<comment type="caution">
    <text evidence="2">The sequence shown here is derived from an EMBL/GenBank/DDBJ whole genome shotgun (WGS) entry which is preliminary data.</text>
</comment>